<evidence type="ECO:0000256" key="4">
    <source>
        <dbReference type="ARBA" id="ARBA00022771"/>
    </source>
</evidence>
<evidence type="ECO:0000256" key="3">
    <source>
        <dbReference type="ARBA" id="ARBA00022737"/>
    </source>
</evidence>
<keyword evidence="6" id="KW-0539">Nucleus</keyword>
<gene>
    <name evidence="7" type="ORF">GSTUAT00007078001</name>
</gene>
<protein>
    <recommendedName>
        <fullName evidence="9">Transcription factor domain-containing protein</fullName>
    </recommendedName>
</protein>
<organism evidence="7 8">
    <name type="scientific">Tuber aestivum</name>
    <name type="common">summer truffle</name>
    <dbReference type="NCBI Taxonomy" id="59557"/>
    <lineage>
        <taxon>Eukaryota</taxon>
        <taxon>Fungi</taxon>
        <taxon>Dikarya</taxon>
        <taxon>Ascomycota</taxon>
        <taxon>Pezizomycotina</taxon>
        <taxon>Pezizomycetes</taxon>
        <taxon>Pezizales</taxon>
        <taxon>Tuberaceae</taxon>
        <taxon>Tuber</taxon>
    </lineage>
</organism>
<dbReference type="GO" id="GO:0005634">
    <property type="term" value="C:nucleus"/>
    <property type="evidence" value="ECO:0007669"/>
    <property type="project" value="UniProtKB-SubCell"/>
</dbReference>
<accession>A0A292PNY7</accession>
<sequence>MERMGHRGREEAIGAISVPMGCAARGALLAIALRLPLPYNSLTWEADSAEAWHKAKKAERPPPPFLMVTKPYLNPGKKTPALNSFSRLLALHGLMSIMWDMRRRRDQTSLGTSLGFQPNSSLSTTCWQSRIATAYDAWKLDLGSHQSPPTSSSGVVETEAVRSTLTLYHAAHLILRTDILSLEIYAGARSILGKLVLRMDYDSSCAVIKSWSATPVASKSAYHAAAMIRNFLQPESADGDGRFHYPWCLYLATIVCWARRGSAEEEIVWDAKGEMRGFVEGILEREQDGGGRQRLGKC</sequence>
<keyword evidence="5" id="KW-0862">Zinc</keyword>
<comment type="subcellular location">
    <subcellularLocation>
        <location evidence="1">Nucleus</location>
    </subcellularLocation>
</comment>
<dbReference type="AlphaFoldDB" id="A0A292PNY7"/>
<dbReference type="GO" id="GO:0008270">
    <property type="term" value="F:zinc ion binding"/>
    <property type="evidence" value="ECO:0007669"/>
    <property type="project" value="UniProtKB-KW"/>
</dbReference>
<evidence type="ECO:0000256" key="6">
    <source>
        <dbReference type="ARBA" id="ARBA00023242"/>
    </source>
</evidence>
<evidence type="ECO:0000313" key="8">
    <source>
        <dbReference type="Proteomes" id="UP001412239"/>
    </source>
</evidence>
<dbReference type="PANTHER" id="PTHR40626:SF18">
    <property type="entry name" value="NICOTINATE CATABOLISM CLUSTER-SPECIFIC TRANSCRIPTION FACTOR"/>
    <property type="match status" value="1"/>
</dbReference>
<dbReference type="PANTHER" id="PTHR40626">
    <property type="entry name" value="MIP31509P"/>
    <property type="match status" value="1"/>
</dbReference>
<keyword evidence="2" id="KW-0479">Metal-binding</keyword>
<evidence type="ECO:0000256" key="5">
    <source>
        <dbReference type="ARBA" id="ARBA00022833"/>
    </source>
</evidence>
<dbReference type="EMBL" id="LN891111">
    <property type="protein sequence ID" value="CUS08834.1"/>
    <property type="molecule type" value="Genomic_DNA"/>
</dbReference>
<dbReference type="GO" id="GO:0000785">
    <property type="term" value="C:chromatin"/>
    <property type="evidence" value="ECO:0007669"/>
    <property type="project" value="TreeGrafter"/>
</dbReference>
<dbReference type="GO" id="GO:0000981">
    <property type="term" value="F:DNA-binding transcription factor activity, RNA polymerase II-specific"/>
    <property type="evidence" value="ECO:0007669"/>
    <property type="project" value="InterPro"/>
</dbReference>
<dbReference type="Proteomes" id="UP001412239">
    <property type="component" value="Unassembled WGS sequence"/>
</dbReference>
<dbReference type="GO" id="GO:0000978">
    <property type="term" value="F:RNA polymerase II cis-regulatory region sequence-specific DNA binding"/>
    <property type="evidence" value="ECO:0007669"/>
    <property type="project" value="InterPro"/>
</dbReference>
<reference evidence="7" key="1">
    <citation type="submission" date="2015-10" db="EMBL/GenBank/DDBJ databases">
        <authorList>
            <person name="Regsiter A."/>
            <person name="william w."/>
        </authorList>
    </citation>
    <scope>NUCLEOTIDE SEQUENCE</scope>
    <source>
        <strain evidence="7">Montdore</strain>
    </source>
</reference>
<evidence type="ECO:0008006" key="9">
    <source>
        <dbReference type="Google" id="ProtNLM"/>
    </source>
</evidence>
<keyword evidence="8" id="KW-1185">Reference proteome</keyword>
<evidence type="ECO:0000256" key="1">
    <source>
        <dbReference type="ARBA" id="ARBA00004123"/>
    </source>
</evidence>
<proteinExistence type="predicted"/>
<dbReference type="InterPro" id="IPR051059">
    <property type="entry name" value="VerF-like"/>
</dbReference>
<name>A0A292PNY7_9PEZI</name>
<evidence type="ECO:0000256" key="2">
    <source>
        <dbReference type="ARBA" id="ARBA00022723"/>
    </source>
</evidence>
<keyword evidence="4" id="KW-0863">Zinc-finger</keyword>
<evidence type="ECO:0000313" key="7">
    <source>
        <dbReference type="EMBL" id="CUS08834.1"/>
    </source>
</evidence>
<keyword evidence="3" id="KW-0677">Repeat</keyword>